<dbReference type="PANTHER" id="PTHR43718:SF2">
    <property type="entry name" value="LON PROTEASE HOMOLOG, MITOCHONDRIAL"/>
    <property type="match status" value="1"/>
</dbReference>
<accession>A0ABV5I4S0</accession>
<gene>
    <name evidence="2" type="ORF">ACFFU4_14515</name>
</gene>
<protein>
    <submittedName>
        <fullName evidence="2">AAA family ATPase</fullName>
    </submittedName>
</protein>
<keyword evidence="3" id="KW-1185">Reference proteome</keyword>
<feature type="domain" description="AAA+ ATPase" evidence="1">
    <location>
        <begin position="144"/>
        <end position="296"/>
    </location>
</feature>
<dbReference type="Pfam" id="PF00004">
    <property type="entry name" value="AAA"/>
    <property type="match status" value="1"/>
</dbReference>
<dbReference type="Gene3D" id="3.40.50.300">
    <property type="entry name" value="P-loop containing nucleotide triphosphate hydrolases"/>
    <property type="match status" value="1"/>
</dbReference>
<evidence type="ECO:0000259" key="1">
    <source>
        <dbReference type="SMART" id="SM00382"/>
    </source>
</evidence>
<dbReference type="SMART" id="SM00382">
    <property type="entry name" value="AAA"/>
    <property type="match status" value="1"/>
</dbReference>
<dbReference type="SUPFAM" id="SSF52540">
    <property type="entry name" value="P-loop containing nucleoside triphosphate hydrolases"/>
    <property type="match status" value="1"/>
</dbReference>
<sequence length="357" mass="39217">MPTPKLPFLLTRFDSDVPHRSDISSRLREHLMRLRGHEIDDTVEIWDDTTGAISEHDLTRIHRRATAYVDRLRAASGTAHLKPDEKARLASIKDGVRATTITTEARADEIAAGLHAQMPWMAPATEVAWHAMRRCAQEGAPVFRLPPMIMVGPPGIGKSHWARALAAALGVPTTLVDAAAEAASFVVAGMQRGWANAGAGKPLDTILNHRVLNPIVIVDELEKAGAVRDTSGTRHNLTEALLALMEPKTAARWECPFYRVPFDMSGIGWIMTANSRRGLPEPLLSRCPPLVLPPLTLSDLIGFAQREGAARGLTTPALDAIIETLQHHRDRANALSLRVVQRMLDRAEQLERRPVLN</sequence>
<dbReference type="InterPro" id="IPR003593">
    <property type="entry name" value="AAA+_ATPase"/>
</dbReference>
<dbReference type="InterPro" id="IPR003959">
    <property type="entry name" value="ATPase_AAA_core"/>
</dbReference>
<evidence type="ECO:0000313" key="2">
    <source>
        <dbReference type="EMBL" id="MFB9150965.1"/>
    </source>
</evidence>
<dbReference type="InterPro" id="IPR027417">
    <property type="entry name" value="P-loop_NTPase"/>
</dbReference>
<organism evidence="2 3">
    <name type="scientific">Roseovarius ramblicola</name>
    <dbReference type="NCBI Taxonomy" id="2022336"/>
    <lineage>
        <taxon>Bacteria</taxon>
        <taxon>Pseudomonadati</taxon>
        <taxon>Pseudomonadota</taxon>
        <taxon>Alphaproteobacteria</taxon>
        <taxon>Rhodobacterales</taxon>
        <taxon>Roseobacteraceae</taxon>
        <taxon>Roseovarius</taxon>
    </lineage>
</organism>
<proteinExistence type="predicted"/>
<dbReference type="InterPro" id="IPR027065">
    <property type="entry name" value="Lon_Prtase"/>
</dbReference>
<dbReference type="EMBL" id="JBHMEC010000023">
    <property type="protein sequence ID" value="MFB9150965.1"/>
    <property type="molecule type" value="Genomic_DNA"/>
</dbReference>
<dbReference type="PANTHER" id="PTHR43718">
    <property type="entry name" value="LON PROTEASE"/>
    <property type="match status" value="1"/>
</dbReference>
<dbReference type="Proteomes" id="UP001589670">
    <property type="component" value="Unassembled WGS sequence"/>
</dbReference>
<dbReference type="RefSeq" id="WP_377070529.1">
    <property type="nucleotide sequence ID" value="NZ_JBHMEC010000023.1"/>
</dbReference>
<name>A0ABV5I4S0_9RHOB</name>
<comment type="caution">
    <text evidence="2">The sequence shown here is derived from an EMBL/GenBank/DDBJ whole genome shotgun (WGS) entry which is preliminary data.</text>
</comment>
<evidence type="ECO:0000313" key="3">
    <source>
        <dbReference type="Proteomes" id="UP001589670"/>
    </source>
</evidence>
<reference evidence="2 3" key="1">
    <citation type="submission" date="2024-09" db="EMBL/GenBank/DDBJ databases">
        <authorList>
            <person name="Sun Q."/>
            <person name="Mori K."/>
        </authorList>
    </citation>
    <scope>NUCLEOTIDE SEQUENCE [LARGE SCALE GENOMIC DNA]</scope>
    <source>
        <strain evidence="2 3">CECT 9424</strain>
    </source>
</reference>